<accession>A0A450Y4W4</accession>
<dbReference type="EMBL" id="CAADHB010000006">
    <property type="protein sequence ID" value="VFK78059.1"/>
    <property type="molecule type" value="Genomic_DNA"/>
</dbReference>
<dbReference type="EMBL" id="CAADFR010000003">
    <property type="protein sequence ID" value="VFK36570.1"/>
    <property type="molecule type" value="Genomic_DNA"/>
</dbReference>
<evidence type="ECO:0000313" key="3">
    <source>
        <dbReference type="EMBL" id="VFK78059.1"/>
    </source>
</evidence>
<name>A0A450Y4W4_9GAMM</name>
<reference evidence="1" key="1">
    <citation type="submission" date="2019-02" db="EMBL/GenBank/DDBJ databases">
        <authorList>
            <person name="Gruber-Vodicka R. H."/>
            <person name="Seah K. B. B."/>
        </authorList>
    </citation>
    <scope>NUCLEOTIDE SEQUENCE</scope>
    <source>
        <strain evidence="3">BECK_S127</strain>
        <strain evidence="2">BECK_S1320</strain>
        <strain evidence="1">BECK_S1321</strain>
    </source>
</reference>
<protein>
    <submittedName>
        <fullName evidence="1">Uncharacterized protein</fullName>
    </submittedName>
</protein>
<proteinExistence type="predicted"/>
<gene>
    <name evidence="3" type="ORF">BECKSD772D_GA0070982_100614</name>
    <name evidence="2" type="ORF">BECKSD772E_GA0070983_100358</name>
    <name evidence="1" type="ORF">BECKSD772F_GA0070984_100314</name>
</gene>
<sequence length="62" mass="6968">MFPVHFDPGLHQFQLGTWQVAAQYGAIVDGDGGFVFMYRKNKDSEKTGARARNIPLEIIATR</sequence>
<evidence type="ECO:0000313" key="1">
    <source>
        <dbReference type="EMBL" id="VFK36570.1"/>
    </source>
</evidence>
<dbReference type="AlphaFoldDB" id="A0A450Y4W4"/>
<dbReference type="EMBL" id="CAADFU010000003">
    <property type="protein sequence ID" value="VFK39633.1"/>
    <property type="molecule type" value="Genomic_DNA"/>
</dbReference>
<evidence type="ECO:0000313" key="2">
    <source>
        <dbReference type="EMBL" id="VFK39633.1"/>
    </source>
</evidence>
<organism evidence="1">
    <name type="scientific">Candidatus Kentrum sp. SD</name>
    <dbReference type="NCBI Taxonomy" id="2126332"/>
    <lineage>
        <taxon>Bacteria</taxon>
        <taxon>Pseudomonadati</taxon>
        <taxon>Pseudomonadota</taxon>
        <taxon>Gammaproteobacteria</taxon>
        <taxon>Candidatus Kentrum</taxon>
    </lineage>
</organism>